<feature type="domain" description="Endonuclease/exonuclease/phosphatase" evidence="1">
    <location>
        <begin position="33"/>
        <end position="249"/>
    </location>
</feature>
<name>A0A8T0HLE6_CERPU</name>
<sequence length="355" mass="40032">MSVQHHKLNLVTQNICTLSHGTSGIWTRKLIRDHFQHLNHSLDLILLQEHHLVDEECLSKTSQLDFLGGPSFSNEARFLPESNKTKGGTAILTSHKIQHLIKDSSIIVPGQAQFLTLQLASGEILGLINVYAYSTSPERATLWEAINAAPLLPANWIIAGDFNMIETLDDKLGGSDQTKMYALQAEAWNRTLLKFALGDSFHMTEFRHLTKKKFTWDNAQLASERVTTRLDRIYVSPSIQQLGGQVGILANLGDILDHAPYVLKINQPQAQTPKVQVFNKGMLKSEEGRTLLTNAWRKGIDAKPNDSWGRKIQEALRSVKATSDAYSYPKRRLWKPTYDLEIEEILDAELELQKN</sequence>
<accession>A0A8T0HLE6</accession>
<dbReference type="AlphaFoldDB" id="A0A8T0HLE6"/>
<evidence type="ECO:0000259" key="1">
    <source>
        <dbReference type="Pfam" id="PF03372"/>
    </source>
</evidence>
<dbReference type="EMBL" id="CM026426">
    <property type="protein sequence ID" value="KAG0571612.1"/>
    <property type="molecule type" value="Genomic_DNA"/>
</dbReference>
<keyword evidence="3" id="KW-1185">Reference proteome</keyword>
<dbReference type="Pfam" id="PF03372">
    <property type="entry name" value="Exo_endo_phos"/>
    <property type="match status" value="1"/>
</dbReference>
<protein>
    <recommendedName>
        <fullName evidence="1">Endonuclease/exonuclease/phosphatase domain-containing protein</fullName>
    </recommendedName>
</protein>
<evidence type="ECO:0000313" key="2">
    <source>
        <dbReference type="EMBL" id="KAG0571612.1"/>
    </source>
</evidence>
<dbReference type="InterPro" id="IPR036691">
    <property type="entry name" value="Endo/exonu/phosph_ase_sf"/>
</dbReference>
<gene>
    <name evidence="2" type="ORF">KC19_VG027100</name>
</gene>
<organism evidence="2 3">
    <name type="scientific">Ceratodon purpureus</name>
    <name type="common">Fire moss</name>
    <name type="synonym">Dicranum purpureum</name>
    <dbReference type="NCBI Taxonomy" id="3225"/>
    <lineage>
        <taxon>Eukaryota</taxon>
        <taxon>Viridiplantae</taxon>
        <taxon>Streptophyta</taxon>
        <taxon>Embryophyta</taxon>
        <taxon>Bryophyta</taxon>
        <taxon>Bryophytina</taxon>
        <taxon>Bryopsida</taxon>
        <taxon>Dicranidae</taxon>
        <taxon>Pseudoditrichales</taxon>
        <taxon>Ditrichaceae</taxon>
        <taxon>Ceratodon</taxon>
    </lineage>
</organism>
<dbReference type="Proteomes" id="UP000822688">
    <property type="component" value="Chromosome V"/>
</dbReference>
<comment type="caution">
    <text evidence="2">The sequence shown here is derived from an EMBL/GenBank/DDBJ whole genome shotgun (WGS) entry which is preliminary data.</text>
</comment>
<dbReference type="Gene3D" id="3.60.10.10">
    <property type="entry name" value="Endonuclease/exonuclease/phosphatase"/>
    <property type="match status" value="1"/>
</dbReference>
<proteinExistence type="predicted"/>
<dbReference type="SUPFAM" id="SSF56219">
    <property type="entry name" value="DNase I-like"/>
    <property type="match status" value="1"/>
</dbReference>
<reference evidence="2" key="1">
    <citation type="submission" date="2020-06" db="EMBL/GenBank/DDBJ databases">
        <title>WGS assembly of Ceratodon purpureus strain R40.</title>
        <authorList>
            <person name="Carey S.B."/>
            <person name="Jenkins J."/>
            <person name="Shu S."/>
            <person name="Lovell J.T."/>
            <person name="Sreedasyam A."/>
            <person name="Maumus F."/>
            <person name="Tiley G.P."/>
            <person name="Fernandez-Pozo N."/>
            <person name="Barry K."/>
            <person name="Chen C."/>
            <person name="Wang M."/>
            <person name="Lipzen A."/>
            <person name="Daum C."/>
            <person name="Saski C.A."/>
            <person name="Payton A.C."/>
            <person name="Mcbreen J.C."/>
            <person name="Conrad R.E."/>
            <person name="Kollar L.M."/>
            <person name="Olsson S."/>
            <person name="Huttunen S."/>
            <person name="Landis J.B."/>
            <person name="Wickett N.J."/>
            <person name="Johnson M.G."/>
            <person name="Rensing S.A."/>
            <person name="Grimwood J."/>
            <person name="Schmutz J."/>
            <person name="Mcdaniel S.F."/>
        </authorList>
    </citation>
    <scope>NUCLEOTIDE SEQUENCE</scope>
    <source>
        <strain evidence="2">R40</strain>
    </source>
</reference>
<evidence type="ECO:0000313" key="3">
    <source>
        <dbReference type="Proteomes" id="UP000822688"/>
    </source>
</evidence>
<dbReference type="InterPro" id="IPR005135">
    <property type="entry name" value="Endo/exonuclease/phosphatase"/>
</dbReference>
<dbReference type="GO" id="GO:0003824">
    <property type="term" value="F:catalytic activity"/>
    <property type="evidence" value="ECO:0007669"/>
    <property type="project" value="InterPro"/>
</dbReference>